<dbReference type="InterPro" id="IPR035421">
    <property type="entry name" value="Terminase_6C"/>
</dbReference>
<dbReference type="Gene3D" id="3.30.420.240">
    <property type="match status" value="1"/>
</dbReference>
<evidence type="ECO:0000256" key="1">
    <source>
        <dbReference type="ARBA" id="ARBA00022612"/>
    </source>
</evidence>
<evidence type="ECO:0000313" key="3">
    <source>
        <dbReference type="EMBL" id="GAG60576.1"/>
    </source>
</evidence>
<evidence type="ECO:0000259" key="2">
    <source>
        <dbReference type="Pfam" id="PF17289"/>
    </source>
</evidence>
<reference evidence="3" key="1">
    <citation type="journal article" date="2014" name="Front. Microbiol.">
        <title>High frequency of phylogenetically diverse reductive dehalogenase-homologous genes in deep subseafloor sedimentary metagenomes.</title>
        <authorList>
            <person name="Kawai M."/>
            <person name="Futagami T."/>
            <person name="Toyoda A."/>
            <person name="Takaki Y."/>
            <person name="Nishi S."/>
            <person name="Hori S."/>
            <person name="Arai W."/>
            <person name="Tsubouchi T."/>
            <person name="Morono Y."/>
            <person name="Uchiyama I."/>
            <person name="Ito T."/>
            <person name="Fujiyama A."/>
            <person name="Inagaki F."/>
            <person name="Takami H."/>
        </authorList>
    </citation>
    <scope>NUCLEOTIDE SEQUENCE</scope>
    <source>
        <strain evidence="3">Expedition CK06-06</strain>
    </source>
</reference>
<dbReference type="Gene3D" id="3.40.50.300">
    <property type="entry name" value="P-loop containing nucleotide triphosphate hydrolases"/>
    <property type="match status" value="1"/>
</dbReference>
<protein>
    <recommendedName>
        <fullName evidence="2">Terminase large subunit gp17-like C-terminal domain-containing protein</fullName>
    </recommendedName>
</protein>
<dbReference type="InterPro" id="IPR027417">
    <property type="entry name" value="P-loop_NTPase"/>
</dbReference>
<feature type="non-terminal residue" evidence="3">
    <location>
        <position position="1"/>
    </location>
</feature>
<organism evidence="3">
    <name type="scientific">marine sediment metagenome</name>
    <dbReference type="NCBI Taxonomy" id="412755"/>
    <lineage>
        <taxon>unclassified sequences</taxon>
        <taxon>metagenomes</taxon>
        <taxon>ecological metagenomes</taxon>
    </lineage>
</organism>
<dbReference type="EMBL" id="BART01007618">
    <property type="protein sequence ID" value="GAG60576.1"/>
    <property type="molecule type" value="Genomic_DNA"/>
</dbReference>
<keyword evidence="1" id="KW-1188">Viral release from host cell</keyword>
<comment type="caution">
    <text evidence="3">The sequence shown here is derived from an EMBL/GenBank/DDBJ whole genome shotgun (WGS) entry which is preliminary data.</text>
</comment>
<accession>X1AKN6</accession>
<proteinExistence type="predicted"/>
<name>X1AKN6_9ZZZZ</name>
<sequence>RTEKILGQEYATVYLNECSQIAESAVILVRTRLAQVVPGLDQRAYYDCNPPGTAHWSYRMFVEGKDPHSRQPLKNADQYAAMVLNPSDNAENLSPDYLAELQALPEKQRKRFWEGRFIAELDNALWTLDVIEKSRQPDGIPTPDLRRVVVAVDPSGAAGEEDKRSDEIGIVVVGEGDDGDWYVLDDLTLRAGPEQWARTAIHAYHTHRADRIVVERNFGGAMAMHTIQSVDRNVPVTEVTASRGKAVRAEPIAALYEKQRVHHVGVFPDLEDQLINFTSAGYMGDRSPDRADALVWALSELTQGQMTQYLGMF</sequence>
<dbReference type="AlphaFoldDB" id="X1AKN6"/>
<dbReference type="Pfam" id="PF17289">
    <property type="entry name" value="Terminase_6C"/>
    <property type="match status" value="1"/>
</dbReference>
<gene>
    <name evidence="3" type="ORF">S01H4_17312</name>
</gene>
<feature type="domain" description="Terminase large subunit gp17-like C-terminal" evidence="2">
    <location>
        <begin position="151"/>
        <end position="300"/>
    </location>
</feature>
<dbReference type="Pfam" id="PF03237">
    <property type="entry name" value="Terminase_6N"/>
    <property type="match status" value="1"/>
</dbReference>